<dbReference type="Pfam" id="PF07332">
    <property type="entry name" value="Phage_holin_3_6"/>
    <property type="match status" value="1"/>
</dbReference>
<evidence type="ECO:0000313" key="2">
    <source>
        <dbReference type="EMBL" id="POF84702.1"/>
    </source>
</evidence>
<protein>
    <recommendedName>
        <fullName evidence="4">Phage holin family protein</fullName>
    </recommendedName>
</protein>
<keyword evidence="1" id="KW-0472">Membrane</keyword>
<gene>
    <name evidence="2" type="ORF">BGP80_24265</name>
</gene>
<dbReference type="AlphaFoldDB" id="A0A2S3W629"/>
<reference evidence="2 3" key="1">
    <citation type="submission" date="2016-08" db="EMBL/GenBank/DDBJ databases">
        <authorList>
            <person name="Seilhamer J.J."/>
        </authorList>
    </citation>
    <scope>NUCLEOTIDE SEQUENCE [LARGE SCALE GENOMIC DNA]</scope>
    <source>
        <strain evidence="2 3">KT-27</strain>
    </source>
</reference>
<dbReference type="EMBL" id="MIND01000031">
    <property type="protein sequence ID" value="POF84702.1"/>
    <property type="molecule type" value="Genomic_DNA"/>
</dbReference>
<feature type="transmembrane region" description="Helical" evidence="1">
    <location>
        <begin position="92"/>
        <end position="110"/>
    </location>
</feature>
<evidence type="ECO:0000313" key="3">
    <source>
        <dbReference type="Proteomes" id="UP000237194"/>
    </source>
</evidence>
<name>A0A2S3W629_PSEPU</name>
<evidence type="ECO:0000256" key="1">
    <source>
        <dbReference type="SAM" id="Phobius"/>
    </source>
</evidence>
<proteinExistence type="predicted"/>
<keyword evidence="1" id="KW-1133">Transmembrane helix</keyword>
<evidence type="ECO:0008006" key="4">
    <source>
        <dbReference type="Google" id="ProtNLM"/>
    </source>
</evidence>
<feature type="transmembrane region" description="Helical" evidence="1">
    <location>
        <begin position="61"/>
        <end position="86"/>
    </location>
</feature>
<comment type="caution">
    <text evidence="2">The sequence shown here is derived from an EMBL/GenBank/DDBJ whole genome shotgun (WGS) entry which is preliminary data.</text>
</comment>
<keyword evidence="1" id="KW-0812">Transmembrane</keyword>
<dbReference type="InterPro" id="IPR009937">
    <property type="entry name" value="Phage_holin_3_6"/>
</dbReference>
<accession>A0A2S3W629</accession>
<organism evidence="2 3">
    <name type="scientific">Pseudomonas putida</name>
    <name type="common">Arthrobacter siderocapsulatus</name>
    <dbReference type="NCBI Taxonomy" id="303"/>
    <lineage>
        <taxon>Bacteria</taxon>
        <taxon>Pseudomonadati</taxon>
        <taxon>Pseudomonadota</taxon>
        <taxon>Gammaproteobacteria</taxon>
        <taxon>Pseudomonadales</taxon>
        <taxon>Pseudomonadaceae</taxon>
        <taxon>Pseudomonas</taxon>
    </lineage>
</organism>
<sequence length="143" mass="15396">MMNNDSLHTPPPVQPASEDPVGIGGLLRQLMREVPELFSKELALAKAELTHNLNTLKAGTAAVAAGAIVLLAGFIILLLAAVYALAMVVEPWLAALIVGAITVIIGFIMLQSGKKQFEPDHLMPDRTLHAMQQDKDTLKRKLP</sequence>
<dbReference type="Proteomes" id="UP000237194">
    <property type="component" value="Unassembled WGS sequence"/>
</dbReference>
<reference evidence="2 3" key="2">
    <citation type="submission" date="2018-03" db="EMBL/GenBank/DDBJ databases">
        <title>Draft genome of Pseudomonas putida strain KT-27.</title>
        <authorList>
            <person name="Yoshizawa S."/>
            <person name="Khan N.H."/>
            <person name="Nishimura M."/>
            <person name="Chiura H.X."/>
            <person name="Ogura Y."/>
            <person name="Hayashi T."/>
            <person name="Kogure K."/>
        </authorList>
    </citation>
    <scope>NUCLEOTIDE SEQUENCE [LARGE SCALE GENOMIC DNA]</scope>
    <source>
        <strain evidence="2 3">KT-27</strain>
    </source>
</reference>